<organism evidence="1 2">
    <name type="scientific">Naganishia adeliensis</name>
    <dbReference type="NCBI Taxonomy" id="92952"/>
    <lineage>
        <taxon>Eukaryota</taxon>
        <taxon>Fungi</taxon>
        <taxon>Dikarya</taxon>
        <taxon>Basidiomycota</taxon>
        <taxon>Agaricomycotina</taxon>
        <taxon>Tremellomycetes</taxon>
        <taxon>Filobasidiales</taxon>
        <taxon>Filobasidiaceae</taxon>
        <taxon>Naganishia</taxon>
    </lineage>
</organism>
<sequence>MAKLAHLARLSLLPLTLALVFSVILLSAPLLSSPRGPGRAQQIGWQAWDIVRYQSPPKPAAVSDATTGGGEADGWMDDMWDEEFAPSLPLDTWDPLKRHTTGITEIAAVPCVMPPWLYASICGPKTTPEEDKRLGKWVRVDRDLNWKTGLWYLNIYYRRTRRFDAPLITDLLLLDDGAAPPWDVNLTQYTQAQGDFRDGVWPKQKPARLWYKTRAGNQEGKMRPGRRGWWQWDSGEAEEVPLDEGSEDFIEPPESTQIITELDVLYGDQRPFFGFERVKNGPVLKKEAQKHESVDLVFRRGNPLPPLAPEPRFHKDGTLKIMQIADLHYSVSDGKCRDTNKDPCVGDVDTAALIAQALDEEKPDLVVFTGDQLNGQGTSWDTKSVVAKFAEPVIDRKIPWAAIFGNHDSEIMEDRAYQMKLYQSLPYSLAEPGPANIDGVGNYLIKIRSGDASRIHLFTLYFLDSHAKQARRLPWKEADYDYIKQSQIDWFRNESAAIRPIERPFTPDGADDLGKIWRRDTYKARLARQDAKTLAKPNAMMFFHIPIAQSYGPVDMDSLTGDELDVGTQLPGDGPGSSKTDGRLFEHGLLEALESEEAEDGTARTEVKVIGHGHSHSTSSPVAARGTPNVRGLDTDKCRRNHGVWACFGGGGSYSGYGDVDFERRYRVYQLKDYGETIETYKRTESGKIIDAQVLVGHGAPAPYKP</sequence>
<comment type="caution">
    <text evidence="1">The sequence shown here is derived from an EMBL/GenBank/DDBJ whole genome shotgun (WGS) entry which is preliminary data.</text>
</comment>
<dbReference type="Proteomes" id="UP001230649">
    <property type="component" value="Unassembled WGS sequence"/>
</dbReference>
<evidence type="ECO:0000313" key="1">
    <source>
        <dbReference type="EMBL" id="KAJ9104295.1"/>
    </source>
</evidence>
<reference evidence="1" key="1">
    <citation type="submission" date="2023-04" db="EMBL/GenBank/DDBJ databases">
        <title>Draft Genome sequencing of Naganishia species isolated from polar environments using Oxford Nanopore Technology.</title>
        <authorList>
            <person name="Leo P."/>
            <person name="Venkateswaran K."/>
        </authorList>
    </citation>
    <scope>NUCLEOTIDE SEQUENCE</scope>
    <source>
        <strain evidence="1">MNA-CCFEE 5262</strain>
    </source>
</reference>
<protein>
    <submittedName>
        <fullName evidence="1">Uncharacterized protein</fullName>
    </submittedName>
</protein>
<accession>A0ACC2VZH9</accession>
<proteinExistence type="predicted"/>
<gene>
    <name evidence="1" type="ORF">QFC20_004577</name>
</gene>
<evidence type="ECO:0000313" key="2">
    <source>
        <dbReference type="Proteomes" id="UP001230649"/>
    </source>
</evidence>
<dbReference type="EMBL" id="JASBWS010000054">
    <property type="protein sequence ID" value="KAJ9104295.1"/>
    <property type="molecule type" value="Genomic_DNA"/>
</dbReference>
<keyword evidence="2" id="KW-1185">Reference proteome</keyword>
<name>A0ACC2VZH9_9TREE</name>